<dbReference type="Proteomes" id="UP000502996">
    <property type="component" value="Chromosome"/>
</dbReference>
<sequence>MALVMPRGRMMAALGAGSSYCGLFPLGLLVAFATLNTFGQTAGRRSAVRTRTIVPMSVRSGV</sequence>
<dbReference type="KEGG" id="nano:G5V58_11885"/>
<dbReference type="RefSeq" id="WP_165232771.1">
    <property type="nucleotide sequence ID" value="NZ_CP049257.1"/>
</dbReference>
<evidence type="ECO:0000313" key="1">
    <source>
        <dbReference type="EMBL" id="QIG43372.1"/>
    </source>
</evidence>
<organism evidence="1 2">
    <name type="scientific">Nocardioides anomalus</name>
    <dbReference type="NCBI Taxonomy" id="2712223"/>
    <lineage>
        <taxon>Bacteria</taxon>
        <taxon>Bacillati</taxon>
        <taxon>Actinomycetota</taxon>
        <taxon>Actinomycetes</taxon>
        <taxon>Propionibacteriales</taxon>
        <taxon>Nocardioidaceae</taxon>
        <taxon>Nocardioides</taxon>
    </lineage>
</organism>
<protein>
    <submittedName>
        <fullName evidence="1">Uncharacterized protein</fullName>
    </submittedName>
</protein>
<keyword evidence="2" id="KW-1185">Reference proteome</keyword>
<dbReference type="AlphaFoldDB" id="A0A6G6WDQ2"/>
<evidence type="ECO:0000313" key="2">
    <source>
        <dbReference type="Proteomes" id="UP000502996"/>
    </source>
</evidence>
<reference evidence="1 2" key="1">
    <citation type="submission" date="2020-02" db="EMBL/GenBank/DDBJ databases">
        <title>Full genome sequence of Nocardioides sp. R-3366.</title>
        <authorList>
            <person name="Im W.-T."/>
        </authorList>
    </citation>
    <scope>NUCLEOTIDE SEQUENCE [LARGE SCALE GENOMIC DNA]</scope>
    <source>
        <strain evidence="1 2">R-3366</strain>
    </source>
</reference>
<accession>A0A6G6WDQ2</accession>
<gene>
    <name evidence="1" type="ORF">G5V58_11885</name>
</gene>
<name>A0A6G6WDQ2_9ACTN</name>
<dbReference type="EMBL" id="CP049257">
    <property type="protein sequence ID" value="QIG43372.1"/>
    <property type="molecule type" value="Genomic_DNA"/>
</dbReference>
<proteinExistence type="predicted"/>